<feature type="signal peptide" evidence="1">
    <location>
        <begin position="1"/>
        <end position="19"/>
    </location>
</feature>
<dbReference type="AlphaFoldDB" id="A0A4P7LHN0"/>
<proteinExistence type="predicted"/>
<name>A0A4P7LHN0_9BURK</name>
<organism evidence="2 3">
    <name type="scientific">Cupriavidus oxalaticus</name>
    <dbReference type="NCBI Taxonomy" id="96344"/>
    <lineage>
        <taxon>Bacteria</taxon>
        <taxon>Pseudomonadati</taxon>
        <taxon>Pseudomonadota</taxon>
        <taxon>Betaproteobacteria</taxon>
        <taxon>Burkholderiales</taxon>
        <taxon>Burkholderiaceae</taxon>
        <taxon>Cupriavidus</taxon>
    </lineage>
</organism>
<evidence type="ECO:0000313" key="3">
    <source>
        <dbReference type="Proteomes" id="UP000295294"/>
    </source>
</evidence>
<feature type="chain" id="PRO_5020674253" evidence="1">
    <location>
        <begin position="20"/>
        <end position="131"/>
    </location>
</feature>
<evidence type="ECO:0000256" key="1">
    <source>
        <dbReference type="SAM" id="SignalP"/>
    </source>
</evidence>
<dbReference type="KEGG" id="cox:E0W60_09850"/>
<keyword evidence="1" id="KW-0732">Signal</keyword>
<dbReference type="Proteomes" id="UP000295294">
    <property type="component" value="Chromosome 1"/>
</dbReference>
<dbReference type="OrthoDB" id="8966283at2"/>
<dbReference type="RefSeq" id="WP_135703805.1">
    <property type="nucleotide sequence ID" value="NZ_CP038634.1"/>
</dbReference>
<evidence type="ECO:0000313" key="2">
    <source>
        <dbReference type="EMBL" id="QBY51401.1"/>
    </source>
</evidence>
<protein>
    <submittedName>
        <fullName evidence="2">Uncharacterized protein</fullName>
    </submittedName>
</protein>
<gene>
    <name evidence="2" type="ORF">E0W60_09850</name>
</gene>
<sequence>MFRINLLSRILGAAAPSQAANDAHNLAPAPAVPPAPAVTAPAAPANPDLLATNLKTQGDAMVQYGARLLVIRELLAALAAGLPPAAQAGVERRFRVRVDQLLALTDDRGLPAEFHDTLLAEINYYLGELKH</sequence>
<dbReference type="EMBL" id="CP038634">
    <property type="protein sequence ID" value="QBY51401.1"/>
    <property type="molecule type" value="Genomic_DNA"/>
</dbReference>
<reference evidence="2 3" key="1">
    <citation type="submission" date="2019-03" db="EMBL/GenBank/DDBJ databases">
        <title>Efficiently degradation of phenoxyalkanoic acid herbicides by Cupriavidus oxalaticus strain X32.</title>
        <authorList>
            <person name="Sheng X."/>
        </authorList>
    </citation>
    <scope>NUCLEOTIDE SEQUENCE [LARGE SCALE GENOMIC DNA]</scope>
    <source>
        <strain evidence="2 3">X32</strain>
    </source>
</reference>
<accession>A0A4P7LHN0</accession>